<feature type="binding site" evidence="9">
    <location>
        <position position="376"/>
    </location>
    <ligand>
        <name>beta-nicotinamide D-ribonucleotide</name>
        <dbReference type="ChEBI" id="CHEBI:14649"/>
    </ligand>
</feature>
<dbReference type="InterPro" id="IPR013785">
    <property type="entry name" value="Aldolase_TIM"/>
</dbReference>
<keyword evidence="12" id="KW-0436">Ligase</keyword>
<dbReference type="EMBL" id="VBWP01000001">
    <property type="protein sequence ID" value="TLG77399.1"/>
    <property type="molecule type" value="Genomic_DNA"/>
</dbReference>
<feature type="binding site" evidence="9">
    <location>
        <begin position="332"/>
        <end position="333"/>
    </location>
    <ligand>
        <name>beta-nicotinamide D-ribonucleotide</name>
        <dbReference type="ChEBI" id="CHEBI:14649"/>
    </ligand>
</feature>
<feature type="binding site" evidence="9">
    <location>
        <position position="202"/>
    </location>
    <ligand>
        <name>beta-nicotinamide D-ribonucleotide</name>
        <dbReference type="ChEBI" id="CHEBI:14649"/>
    </ligand>
</feature>
<reference evidence="12 13" key="1">
    <citation type="submission" date="2019-05" db="EMBL/GenBank/DDBJ databases">
        <title>Culicoidintestinum kansasii gen. nov., sp. nov. from the gastrointestinal tract of the biting midge, Culicoides sonorensis.</title>
        <authorList>
            <person name="Neupane S."/>
            <person name="Ghosh A."/>
            <person name="Gunther S."/>
            <person name="Martin K."/>
            <person name="Zurek L."/>
        </authorList>
    </citation>
    <scope>NUCLEOTIDE SEQUENCE [LARGE SCALE GENOMIC DNA]</scope>
    <source>
        <strain evidence="12 13">CS-1</strain>
    </source>
</reference>
<name>A0A5R8QH78_9FIRM</name>
<dbReference type="InterPro" id="IPR041529">
    <property type="entry name" value="DUF5598"/>
</dbReference>
<comment type="similarity">
    <text evidence="1">Belongs to the NAPRTase family.</text>
</comment>
<dbReference type="Gene3D" id="3.20.20.70">
    <property type="entry name" value="Aldolase class I"/>
    <property type="match status" value="1"/>
</dbReference>
<dbReference type="PIRSF" id="PIRSF005943">
    <property type="entry name" value="NMPRT"/>
    <property type="match status" value="1"/>
</dbReference>
<proteinExistence type="inferred from homology"/>
<evidence type="ECO:0000256" key="6">
    <source>
        <dbReference type="ARBA" id="ARBA00035024"/>
    </source>
</evidence>
<feature type="binding site" evidence="9">
    <location>
        <position position="228"/>
    </location>
    <ligand>
        <name>diphosphate</name>
        <dbReference type="ChEBI" id="CHEBI:33019"/>
    </ligand>
</feature>
<evidence type="ECO:0000256" key="7">
    <source>
        <dbReference type="ARBA" id="ARBA00035036"/>
    </source>
</evidence>
<dbReference type="Pfam" id="PF04095">
    <property type="entry name" value="NAPRTase"/>
    <property type="match status" value="1"/>
</dbReference>
<dbReference type="AlphaFoldDB" id="A0A5R8QH78"/>
<keyword evidence="2" id="KW-0662">Pyridine nucleotide biosynthesis</keyword>
<evidence type="ECO:0000256" key="3">
    <source>
        <dbReference type="ARBA" id="ARBA00022676"/>
    </source>
</evidence>
<feature type="binding site" evidence="9">
    <location>
        <position position="179"/>
    </location>
    <ligand>
        <name>diphosphate</name>
        <dbReference type="ChEBI" id="CHEBI:33019"/>
    </ligand>
</feature>
<evidence type="ECO:0000313" key="13">
    <source>
        <dbReference type="Proteomes" id="UP000306912"/>
    </source>
</evidence>
<sequence length="483" mass="53992">MKEKNLILQTDSYKLSHFQQFPDGMTYMFDYIESRGGAYGYTRFFGLQYLLKEYLERRVTMAMVDEAAAIAAWHGVPFNYDGWKYIVEVLDGKLPLLIRAVPEGAIVRNHNALVTVESTDANVPWIVGWAETLLMKVWYPVTVTTFSYKVHRMIGAFLELTSDNAESELPFKLHDFGYRGASSEESAGIGGMSHLVNFMGTDTLAALLYARDYYGAEQAGFSVPASEHSTMTSWGRERESDAFRNMIEKHDEFPLISIVSDSYNFYEAVENKFGVELHDVIMAHDGFVVIRPDSGDALTNILFTLESAEKHFGVTLNSKGYKVLNKIRILQGDGVSENVIYDILLTMKKEGYSAENIAFGVGGALLQGNYQSSINRDTHKFAMKCSAIGLGAGDAFKLQDVYKSPITDRGKVSKRGRLDTIVNGDGRVETVNIDQLPLGEYHPDTILQTVYRDGGIVKLYGWDEVKENEDLVPHAFPSGLEGK</sequence>
<dbReference type="GO" id="GO:0047280">
    <property type="term" value="F:nicotinamide phosphoribosyltransferase activity"/>
    <property type="evidence" value="ECO:0007669"/>
    <property type="project" value="UniProtKB-EC"/>
</dbReference>
<dbReference type="GO" id="GO:0009435">
    <property type="term" value="P:NAD+ biosynthetic process"/>
    <property type="evidence" value="ECO:0007669"/>
    <property type="project" value="InterPro"/>
</dbReference>
<dbReference type="EC" id="2.4.2.12" evidence="6"/>
<gene>
    <name evidence="12" type="ORF">FEZ08_01910</name>
</gene>
<dbReference type="RefSeq" id="WP_138190008.1">
    <property type="nucleotide sequence ID" value="NZ_VBWP01000001.1"/>
</dbReference>
<dbReference type="Pfam" id="PF18127">
    <property type="entry name" value="NAMPT_N"/>
    <property type="match status" value="1"/>
</dbReference>
<feature type="binding site" evidence="9">
    <location>
        <position position="291"/>
    </location>
    <ligand>
        <name>diphosphate</name>
        <dbReference type="ChEBI" id="CHEBI:33019"/>
    </ligand>
</feature>
<dbReference type="GO" id="GO:0016874">
    <property type="term" value="F:ligase activity"/>
    <property type="evidence" value="ECO:0007669"/>
    <property type="project" value="UniProtKB-KW"/>
</dbReference>
<dbReference type="Proteomes" id="UP000306912">
    <property type="component" value="Unassembled WGS sequence"/>
</dbReference>
<evidence type="ECO:0000256" key="5">
    <source>
        <dbReference type="ARBA" id="ARBA00035007"/>
    </source>
</evidence>
<organism evidence="12 13">
    <name type="scientific">Culicoidibacter larvae</name>
    <dbReference type="NCBI Taxonomy" id="2579976"/>
    <lineage>
        <taxon>Bacteria</taxon>
        <taxon>Bacillati</taxon>
        <taxon>Bacillota</taxon>
        <taxon>Culicoidibacteria</taxon>
        <taxon>Culicoidibacterales</taxon>
        <taxon>Culicoidibacteraceae</taxon>
        <taxon>Culicoidibacter</taxon>
    </lineage>
</organism>
<dbReference type="InterPro" id="IPR041525">
    <property type="entry name" value="N/Namide_PRibTrfase"/>
</dbReference>
<keyword evidence="4 12" id="KW-0808">Transferase</keyword>
<dbReference type="OrthoDB" id="394882at2"/>
<evidence type="ECO:0000313" key="12">
    <source>
        <dbReference type="EMBL" id="TLG77399.1"/>
    </source>
</evidence>
<dbReference type="PANTHER" id="PTHR43816:SF1">
    <property type="entry name" value="NICOTINAMIDE PHOSPHORIBOSYLTRANSFERASE"/>
    <property type="match status" value="1"/>
</dbReference>
<dbReference type="NCBIfam" id="NF006629">
    <property type="entry name" value="PRK09198.1"/>
    <property type="match status" value="1"/>
</dbReference>
<dbReference type="PANTHER" id="PTHR43816">
    <property type="entry name" value="NICOTINAMIDE PHOSPHORIBOSYLTRANSFERASE"/>
    <property type="match status" value="1"/>
</dbReference>
<comment type="caution">
    <text evidence="12">The sequence shown here is derived from an EMBL/GenBank/DDBJ whole genome shotgun (WGS) entry which is preliminary data.</text>
</comment>
<dbReference type="InParanoid" id="A0A5R8QH78"/>
<comment type="catalytic activity">
    <reaction evidence="8">
        <text>beta-nicotinamide D-ribonucleotide + diphosphate = 5-phospho-alpha-D-ribose 1-diphosphate + nicotinamide + H(+)</text>
        <dbReference type="Rhea" id="RHEA:16149"/>
        <dbReference type="ChEBI" id="CHEBI:14649"/>
        <dbReference type="ChEBI" id="CHEBI:15378"/>
        <dbReference type="ChEBI" id="CHEBI:17154"/>
        <dbReference type="ChEBI" id="CHEBI:33019"/>
        <dbReference type="ChEBI" id="CHEBI:58017"/>
        <dbReference type="EC" id="2.4.2.12"/>
    </reaction>
    <physiologicalReaction direction="right-to-left" evidence="8">
        <dbReference type="Rhea" id="RHEA:16151"/>
    </physiologicalReaction>
</comment>
<evidence type="ECO:0000256" key="4">
    <source>
        <dbReference type="ARBA" id="ARBA00022679"/>
    </source>
</evidence>
<accession>A0A5R8QH78</accession>
<evidence type="ECO:0000259" key="10">
    <source>
        <dbReference type="Pfam" id="PF04095"/>
    </source>
</evidence>
<keyword evidence="13" id="KW-1185">Reference proteome</keyword>
<evidence type="ECO:0000259" key="11">
    <source>
        <dbReference type="Pfam" id="PF18127"/>
    </source>
</evidence>
<dbReference type="SUPFAM" id="SSF51690">
    <property type="entry name" value="Nicotinate/Quinolinate PRTase C-terminal domain-like"/>
    <property type="match status" value="1"/>
</dbReference>
<evidence type="ECO:0000256" key="1">
    <source>
        <dbReference type="ARBA" id="ARBA00010897"/>
    </source>
</evidence>
<protein>
    <recommendedName>
        <fullName evidence="7">Nicotinamide phosphoribosyltransferase</fullName>
        <ecNumber evidence="6">2.4.2.12</ecNumber>
    </recommendedName>
</protein>
<dbReference type="InterPro" id="IPR036068">
    <property type="entry name" value="Nicotinate_pribotase-like_C"/>
</dbReference>
<feature type="binding site" evidence="9">
    <location>
        <begin position="291"/>
        <end position="293"/>
    </location>
    <ligand>
        <name>beta-nicotinamide D-ribonucleotide</name>
        <dbReference type="ChEBI" id="CHEBI:14649"/>
    </ligand>
</feature>
<feature type="domain" description="Nicotinate/nicotinamide phosphoribosyltransferase" evidence="10">
    <location>
        <begin position="171"/>
        <end position="419"/>
    </location>
</feature>
<dbReference type="InterPro" id="IPR016471">
    <property type="entry name" value="Nicotinamide_PRibTrfase"/>
</dbReference>
<comment type="pathway">
    <text evidence="5">Cofactor biosynthesis; NAD(+) biosynthesis; nicotinamide D-ribonucleotide from 5-phospho-alpha-D-ribose 1-diphosphate and nicotinamide: step 1/1.</text>
</comment>
<feature type="binding site" evidence="9">
    <location>
        <position position="363"/>
    </location>
    <ligand>
        <name>beta-nicotinamide D-ribonucleotide</name>
        <dbReference type="ChEBI" id="CHEBI:14649"/>
    </ligand>
</feature>
<evidence type="ECO:0000256" key="8">
    <source>
        <dbReference type="ARBA" id="ARBA00047835"/>
    </source>
</evidence>
<evidence type="ECO:0000256" key="2">
    <source>
        <dbReference type="ARBA" id="ARBA00022642"/>
    </source>
</evidence>
<keyword evidence="3 12" id="KW-0328">Glycosyltransferase</keyword>
<evidence type="ECO:0000256" key="9">
    <source>
        <dbReference type="PIRSR" id="PIRSR005943-1"/>
    </source>
</evidence>
<feature type="domain" description="Nicotinamide phosphoribosyltransferase N-terminal" evidence="11">
    <location>
        <begin position="5"/>
        <end position="98"/>
    </location>
</feature>